<dbReference type="EMBL" id="JACXXP010000016">
    <property type="protein sequence ID" value="MBD3905513.1"/>
    <property type="molecule type" value="Genomic_DNA"/>
</dbReference>
<gene>
    <name evidence="1" type="ORF">IEW27_13055</name>
    <name evidence="2" type="ORF">LNP80_12220</name>
    <name evidence="3" type="ORF">LNP80_22745</name>
</gene>
<organism evidence="3 5">
    <name type="scientific">Chryseobacterium muglaense</name>
    <dbReference type="NCBI Taxonomy" id="2893752"/>
    <lineage>
        <taxon>Bacteria</taxon>
        <taxon>Pseudomonadati</taxon>
        <taxon>Bacteroidota</taxon>
        <taxon>Flavobacteriia</taxon>
        <taxon>Flavobacteriales</taxon>
        <taxon>Weeksellaceae</taxon>
        <taxon>Chryseobacterium group</taxon>
        <taxon>Chryseobacterium</taxon>
    </lineage>
</organism>
<keyword evidence="4" id="KW-1185">Reference proteome</keyword>
<dbReference type="Proteomes" id="UP001107960">
    <property type="component" value="Unassembled WGS sequence"/>
</dbReference>
<evidence type="ECO:0000313" key="2">
    <source>
        <dbReference type="EMBL" id="MCC9035011.1"/>
    </source>
</evidence>
<name>A0A9Q3UWG9_9FLAO</name>
<sequence>MNITQFLHSEKKLYEGLIDRLDILISLCDDSKNIENQNNATNNFPSDNFNDQILFIINKENRFLHNKEIAIAMLNHYDNKLNINQMKNRISIALNRNKSQFGDIIKYKYSNAYKDTVWGKKEWLDKNAVPKPSYMYKSR</sequence>
<dbReference type="AlphaFoldDB" id="A0A9Q3UWG9"/>
<dbReference type="RefSeq" id="WP_191180004.1">
    <property type="nucleotide sequence ID" value="NZ_JACXXP010000016.1"/>
</dbReference>
<reference evidence="1" key="3">
    <citation type="submission" date="2024-05" db="EMBL/GenBank/DDBJ databases">
        <title>Description of novel Chryseobacterium sp. strain C-2.</title>
        <authorList>
            <person name="Saticioglu I.B."/>
        </authorList>
    </citation>
    <scope>NUCLEOTIDE SEQUENCE</scope>
    <source>
        <strain evidence="1">C-2</strain>
    </source>
</reference>
<comment type="caution">
    <text evidence="3">The sequence shown here is derived from an EMBL/GenBank/DDBJ whole genome shotgun (WGS) entry which is preliminary data.</text>
</comment>
<reference evidence="3" key="1">
    <citation type="submission" date="2021-11" db="EMBL/GenBank/DDBJ databases">
        <title>Description of novel Chryseobacterium species.</title>
        <authorList>
            <person name="Saticioglu I.B."/>
            <person name="Ay H."/>
            <person name="Altun S."/>
            <person name="Duman M."/>
        </authorList>
    </citation>
    <scope>NUCLEOTIDE SEQUENCE</scope>
    <source>
        <strain evidence="3">C-39</strain>
    </source>
</reference>
<evidence type="ECO:0000313" key="3">
    <source>
        <dbReference type="EMBL" id="MCC9037033.1"/>
    </source>
</evidence>
<evidence type="ECO:0000313" key="1">
    <source>
        <dbReference type="EMBL" id="MBD3905513.1"/>
    </source>
</evidence>
<reference evidence="4" key="2">
    <citation type="submission" date="2023-07" db="EMBL/GenBank/DDBJ databases">
        <title>Description of novel Chryseobacterium sp. strain C-2.</title>
        <authorList>
            <person name="Saticioglu I.B."/>
        </authorList>
    </citation>
    <scope>NUCLEOTIDE SEQUENCE [LARGE SCALE GENOMIC DNA]</scope>
    <source>
        <strain evidence="4">C-2</strain>
    </source>
</reference>
<accession>A0A9Q3UWG9</accession>
<evidence type="ECO:0000313" key="4">
    <source>
        <dbReference type="Proteomes" id="UP000603715"/>
    </source>
</evidence>
<dbReference type="EMBL" id="JAJJML010000001">
    <property type="protein sequence ID" value="MCC9035011.1"/>
    <property type="molecule type" value="Genomic_DNA"/>
</dbReference>
<dbReference type="Proteomes" id="UP000603715">
    <property type="component" value="Unassembled WGS sequence"/>
</dbReference>
<protein>
    <submittedName>
        <fullName evidence="3">Uncharacterized protein</fullName>
    </submittedName>
</protein>
<dbReference type="EMBL" id="JAJJML010000002">
    <property type="protein sequence ID" value="MCC9037033.1"/>
    <property type="molecule type" value="Genomic_DNA"/>
</dbReference>
<proteinExistence type="predicted"/>
<evidence type="ECO:0000313" key="5">
    <source>
        <dbReference type="Proteomes" id="UP001107960"/>
    </source>
</evidence>